<sequence length="198" mass="22759">MTRGENKCTTWLSCKSQNKNKKNSGTCVQNCLFETDKKILDNAVVYLRQANCNIKSTSAKPNCREENANELRTDHQVKLRCRQLPSVAQELRKALIRQDWNEARSIAMIICNSRLKLYGCLAIKACLMLLLNHPKSNTHLLQNFIRLITGYVLEEDIIRFTKILCILRKTSLKSNGSITFLKNNYYKVVKDPEFDGIS</sequence>
<evidence type="ECO:0000313" key="2">
    <source>
        <dbReference type="Proteomes" id="UP001359485"/>
    </source>
</evidence>
<proteinExistence type="predicted"/>
<gene>
    <name evidence="1" type="ORF">RUM44_002348</name>
</gene>
<keyword evidence="2" id="KW-1185">Reference proteome</keyword>
<accession>A0ABR1AMQ1</accession>
<dbReference type="EMBL" id="JAWJWF010000047">
    <property type="protein sequence ID" value="KAK6622536.1"/>
    <property type="molecule type" value="Genomic_DNA"/>
</dbReference>
<reference evidence="1 2" key="1">
    <citation type="submission" date="2023-09" db="EMBL/GenBank/DDBJ databases">
        <title>Genomes of two closely related lineages of the louse Polyplax serrata with different host specificities.</title>
        <authorList>
            <person name="Martinu J."/>
            <person name="Tarabai H."/>
            <person name="Stefka J."/>
            <person name="Hypsa V."/>
        </authorList>
    </citation>
    <scope>NUCLEOTIDE SEQUENCE [LARGE SCALE GENOMIC DNA]</scope>
    <source>
        <strain evidence="1">98ZLc_SE</strain>
    </source>
</reference>
<name>A0ABR1AMQ1_POLSC</name>
<dbReference type="Proteomes" id="UP001359485">
    <property type="component" value="Unassembled WGS sequence"/>
</dbReference>
<comment type="caution">
    <text evidence="1">The sequence shown here is derived from an EMBL/GenBank/DDBJ whole genome shotgun (WGS) entry which is preliminary data.</text>
</comment>
<organism evidence="1 2">
    <name type="scientific">Polyplax serrata</name>
    <name type="common">Common mouse louse</name>
    <dbReference type="NCBI Taxonomy" id="468196"/>
    <lineage>
        <taxon>Eukaryota</taxon>
        <taxon>Metazoa</taxon>
        <taxon>Ecdysozoa</taxon>
        <taxon>Arthropoda</taxon>
        <taxon>Hexapoda</taxon>
        <taxon>Insecta</taxon>
        <taxon>Pterygota</taxon>
        <taxon>Neoptera</taxon>
        <taxon>Paraneoptera</taxon>
        <taxon>Psocodea</taxon>
        <taxon>Troctomorpha</taxon>
        <taxon>Phthiraptera</taxon>
        <taxon>Anoplura</taxon>
        <taxon>Polyplacidae</taxon>
        <taxon>Polyplax</taxon>
    </lineage>
</organism>
<protein>
    <submittedName>
        <fullName evidence="1">Uncharacterized protein</fullName>
    </submittedName>
</protein>
<evidence type="ECO:0000313" key="1">
    <source>
        <dbReference type="EMBL" id="KAK6622536.1"/>
    </source>
</evidence>